<evidence type="ECO:0000313" key="4">
    <source>
        <dbReference type="Proteomes" id="UP000297595"/>
    </source>
</evidence>
<protein>
    <recommendedName>
        <fullName evidence="2">DUF7708 domain-containing protein</fullName>
    </recommendedName>
</protein>
<dbReference type="InterPro" id="IPR056125">
    <property type="entry name" value="DUF7708"/>
</dbReference>
<name>A0A8H2HR26_ORBOL</name>
<feature type="transmembrane region" description="Helical" evidence="1">
    <location>
        <begin position="67"/>
        <end position="92"/>
    </location>
</feature>
<organism evidence="3 4">
    <name type="scientific">Orbilia oligospora</name>
    <name type="common">Nematode-trapping fungus</name>
    <name type="synonym">Arthrobotrys oligospora</name>
    <dbReference type="NCBI Taxonomy" id="2813651"/>
    <lineage>
        <taxon>Eukaryota</taxon>
        <taxon>Fungi</taxon>
        <taxon>Dikarya</taxon>
        <taxon>Ascomycota</taxon>
        <taxon>Pezizomycotina</taxon>
        <taxon>Orbiliomycetes</taxon>
        <taxon>Orbiliales</taxon>
        <taxon>Orbiliaceae</taxon>
        <taxon>Orbilia</taxon>
    </lineage>
</organism>
<accession>A0A8H2HR26</accession>
<evidence type="ECO:0000256" key="1">
    <source>
        <dbReference type="SAM" id="Phobius"/>
    </source>
</evidence>
<dbReference type="Pfam" id="PF24809">
    <property type="entry name" value="DUF7708"/>
    <property type="match status" value="1"/>
</dbReference>
<feature type="domain" description="DUF7708" evidence="2">
    <location>
        <begin position="76"/>
        <end position="185"/>
    </location>
</feature>
<evidence type="ECO:0000313" key="3">
    <source>
        <dbReference type="EMBL" id="TGJ68731.1"/>
    </source>
</evidence>
<proteinExistence type="predicted"/>
<comment type="caution">
    <text evidence="3">The sequence shown here is derived from an EMBL/GenBank/DDBJ whole genome shotgun (WGS) entry which is preliminary data.</text>
</comment>
<dbReference type="Proteomes" id="UP000297595">
    <property type="component" value="Unassembled WGS sequence"/>
</dbReference>
<reference evidence="3 4" key="1">
    <citation type="submission" date="2019-03" db="EMBL/GenBank/DDBJ databases">
        <title>Nematode-trapping fungi genome.</title>
        <authorList>
            <person name="Vidal-Diez De Ulzurrun G."/>
        </authorList>
    </citation>
    <scope>NUCLEOTIDE SEQUENCE [LARGE SCALE GENOMIC DNA]</scope>
    <source>
        <strain evidence="3 4">TWF154</strain>
    </source>
</reference>
<gene>
    <name evidence="3" type="ORF">EYR41_004819</name>
</gene>
<keyword evidence="1" id="KW-0472">Membrane</keyword>
<dbReference type="AlphaFoldDB" id="A0A8H2HR26"/>
<keyword evidence="1" id="KW-1133">Transmembrane helix</keyword>
<dbReference type="EMBL" id="SOZJ01000003">
    <property type="protein sequence ID" value="TGJ68731.1"/>
    <property type="molecule type" value="Genomic_DNA"/>
</dbReference>
<sequence>MSTTANIASKSGRVLFQDALTTFLDSLSLTDRQTLPANPSIKDIVDFVSNANRLNSKRKSRILESEFNLSSMLSISLPYGVVLNFFMTIAMAHNSYFEDVSFFLSEIGKLCPPIEKIQSLLREQELQDAICDFYSVIINLFTKLVAIFRKTGLRAYVKATIWSLKKEFEEFDAKLRQHRGYIDLYIKLASERAHYRERELQAHFRSQVIDYTTRDRNRWDASSNWAIQRDHEHMS</sequence>
<keyword evidence="1" id="KW-0812">Transmembrane</keyword>
<evidence type="ECO:0000259" key="2">
    <source>
        <dbReference type="Pfam" id="PF24809"/>
    </source>
</evidence>